<evidence type="ECO:0000313" key="3">
    <source>
        <dbReference type="Proteomes" id="UP000314294"/>
    </source>
</evidence>
<reference evidence="2 3" key="1">
    <citation type="submission" date="2019-03" db="EMBL/GenBank/DDBJ databases">
        <title>First draft genome of Liparis tanakae, snailfish: a comprehensive survey of snailfish specific genes.</title>
        <authorList>
            <person name="Kim W."/>
            <person name="Song I."/>
            <person name="Jeong J.-H."/>
            <person name="Kim D."/>
            <person name="Kim S."/>
            <person name="Ryu S."/>
            <person name="Song J.Y."/>
            <person name="Lee S.K."/>
        </authorList>
    </citation>
    <scope>NUCLEOTIDE SEQUENCE [LARGE SCALE GENOMIC DNA]</scope>
    <source>
        <tissue evidence="2">Muscle</tissue>
    </source>
</reference>
<feature type="compositionally biased region" description="Gly residues" evidence="1">
    <location>
        <begin position="44"/>
        <end position="53"/>
    </location>
</feature>
<accession>A0A4Z2ERG9</accession>
<protein>
    <submittedName>
        <fullName evidence="2">Uncharacterized protein</fullName>
    </submittedName>
</protein>
<dbReference type="AlphaFoldDB" id="A0A4Z2ERG9"/>
<sequence length="118" mass="12240">MDECFLLDRDGEETIEEVLRGRTTSSCVSACSGDHERPRARRPGPGGGVGSGEPAGALATFPSSGDASTENASSHMKRPDGSREQRREGDGKDGAAPKKKEGEEGKVLGERLGGAARG</sequence>
<gene>
    <name evidence="2" type="ORF">EYF80_058475</name>
</gene>
<keyword evidence="3" id="KW-1185">Reference proteome</keyword>
<dbReference type="EMBL" id="SRLO01003529">
    <property type="protein sequence ID" value="TNN31373.1"/>
    <property type="molecule type" value="Genomic_DNA"/>
</dbReference>
<proteinExistence type="predicted"/>
<comment type="caution">
    <text evidence="2">The sequence shown here is derived from an EMBL/GenBank/DDBJ whole genome shotgun (WGS) entry which is preliminary data.</text>
</comment>
<feature type="compositionally biased region" description="Basic and acidic residues" evidence="1">
    <location>
        <begin position="77"/>
        <end position="109"/>
    </location>
</feature>
<organism evidence="2 3">
    <name type="scientific">Liparis tanakae</name>
    <name type="common">Tanaka's snailfish</name>
    <dbReference type="NCBI Taxonomy" id="230148"/>
    <lineage>
        <taxon>Eukaryota</taxon>
        <taxon>Metazoa</taxon>
        <taxon>Chordata</taxon>
        <taxon>Craniata</taxon>
        <taxon>Vertebrata</taxon>
        <taxon>Euteleostomi</taxon>
        <taxon>Actinopterygii</taxon>
        <taxon>Neopterygii</taxon>
        <taxon>Teleostei</taxon>
        <taxon>Neoteleostei</taxon>
        <taxon>Acanthomorphata</taxon>
        <taxon>Eupercaria</taxon>
        <taxon>Perciformes</taxon>
        <taxon>Cottioidei</taxon>
        <taxon>Cottales</taxon>
        <taxon>Liparidae</taxon>
        <taxon>Liparis</taxon>
    </lineage>
</organism>
<evidence type="ECO:0000313" key="2">
    <source>
        <dbReference type="EMBL" id="TNN31373.1"/>
    </source>
</evidence>
<feature type="compositionally biased region" description="Polar residues" evidence="1">
    <location>
        <begin position="61"/>
        <end position="74"/>
    </location>
</feature>
<dbReference type="Proteomes" id="UP000314294">
    <property type="component" value="Unassembled WGS sequence"/>
</dbReference>
<evidence type="ECO:0000256" key="1">
    <source>
        <dbReference type="SAM" id="MobiDB-lite"/>
    </source>
</evidence>
<name>A0A4Z2ERG9_9TELE</name>
<feature type="region of interest" description="Disordered" evidence="1">
    <location>
        <begin position="22"/>
        <end position="118"/>
    </location>
</feature>